<feature type="transmembrane region" description="Helical" evidence="5">
    <location>
        <begin position="345"/>
        <end position="366"/>
    </location>
</feature>
<evidence type="ECO:0000256" key="3">
    <source>
        <dbReference type="ARBA" id="ARBA00022989"/>
    </source>
</evidence>
<evidence type="ECO:0000256" key="4">
    <source>
        <dbReference type="ARBA" id="ARBA00023136"/>
    </source>
</evidence>
<sequence length="498" mass="56208">MITLTKKLNLDWKWIFRQSCNHLLTKYLVHIVVNILILLLLYGIEELVKVIGIKVPSPVILMLGNFVFLILLSWASPKLFGLYEKATFPTLELHLKWMNLYFVPSFIRLPLSDAISVKEAFMIMAIFIVGYVVLFALVLWVLILWETLETRTKKNDEEKHEEEIEVVPPVEKCGVVAVDSREDVCSNGCSSDSDLDSKTDHSSIDLLNNIVDYIIFFIMFIVGIPLFLKFHIALLLYLSITVLVFKTILEKTPKRYAKIFHPLIFTVGFTWFFMQIFNWISKTVSFQDSLRLYSTGRTYLYLFDESTYHSQWPGAGDFLVSLLDISIVSLSIPCFRLRKELYQNFIKLTSICTSAAVGCFFLYPLISHHLGVKAPRALAFMGRSVTMALGKPLIANIDGSVDLFSCTTLISGLLGVYLGDHMIRLLGWSKRHSSNIVTVGMVLGINCGAVATAHLLNTNPRAAAFSSLSFVIYGLVMVIMSCIPGLVDIIHKIVGFQT</sequence>
<evidence type="ECO:0000313" key="7">
    <source>
        <dbReference type="Proteomes" id="UP000006853"/>
    </source>
</evidence>
<keyword evidence="4 5" id="KW-0472">Membrane</keyword>
<organism evidence="6 7">
    <name type="scientific">Komagataella phaffii (strain ATCC 76273 / CBS 7435 / CECT 11047 / NRRL Y-11430 / Wegner 21-1)</name>
    <name type="common">Yeast</name>
    <name type="synonym">Pichia pastoris</name>
    <dbReference type="NCBI Taxonomy" id="981350"/>
    <lineage>
        <taxon>Eukaryota</taxon>
        <taxon>Fungi</taxon>
        <taxon>Dikarya</taxon>
        <taxon>Ascomycota</taxon>
        <taxon>Saccharomycotina</taxon>
        <taxon>Pichiomycetes</taxon>
        <taxon>Pichiales</taxon>
        <taxon>Pichiaceae</taxon>
        <taxon>Komagataella</taxon>
    </lineage>
</organism>
<dbReference type="PANTHER" id="PTHR30249">
    <property type="entry name" value="PUTATIVE SEROTONIN TRANSPORTER"/>
    <property type="match status" value="1"/>
</dbReference>
<evidence type="ECO:0000313" key="6">
    <source>
        <dbReference type="EMBL" id="SCV12363.1"/>
    </source>
</evidence>
<evidence type="ECO:0000256" key="2">
    <source>
        <dbReference type="ARBA" id="ARBA00022692"/>
    </source>
</evidence>
<feature type="transmembrane region" description="Helical" evidence="5">
    <location>
        <begin position="206"/>
        <end position="224"/>
    </location>
</feature>
<comment type="subcellular location">
    <subcellularLocation>
        <location evidence="1">Membrane</location>
        <topology evidence="1">Multi-pass membrane protein</topology>
    </subcellularLocation>
</comment>
<protein>
    <submittedName>
        <fullName evidence="6">Uncharacterized protein</fullName>
    </submittedName>
</protein>
<evidence type="ECO:0000256" key="5">
    <source>
        <dbReference type="SAM" id="Phobius"/>
    </source>
</evidence>
<dbReference type="PANTHER" id="PTHR30249:SF0">
    <property type="entry name" value="PLASTIDAL GLYCOLATE_GLYCERATE TRANSLOCATOR 1, CHLOROPLASTIC"/>
    <property type="match status" value="1"/>
</dbReference>
<accession>A0A1G4KQU8</accession>
<dbReference type="Pfam" id="PF04172">
    <property type="entry name" value="LrgB"/>
    <property type="match status" value="1"/>
</dbReference>
<feature type="transmembrane region" description="Helical" evidence="5">
    <location>
        <begin position="260"/>
        <end position="280"/>
    </location>
</feature>
<feature type="transmembrane region" description="Helical" evidence="5">
    <location>
        <begin position="120"/>
        <end position="145"/>
    </location>
</feature>
<dbReference type="InterPro" id="IPR007300">
    <property type="entry name" value="CidB/LrgB"/>
</dbReference>
<reference evidence="6 7" key="1">
    <citation type="journal article" date="2011" name="J. Biotechnol.">
        <title>High-quality genome sequence of Pichia pastoris CBS7435.</title>
        <authorList>
            <person name="Kuberl A."/>
            <person name="Schneider J."/>
            <person name="Thallinger G.G."/>
            <person name="Anderl I."/>
            <person name="Wibberg D."/>
            <person name="Hajek T."/>
            <person name="Jaenicke S."/>
            <person name="Brinkrolf K."/>
            <person name="Goesmann A."/>
            <person name="Szczepanowski R."/>
            <person name="Puhler A."/>
            <person name="Schwab H."/>
            <person name="Glieder A."/>
            <person name="Pichler H."/>
        </authorList>
    </citation>
    <scope>NUCLEOTIDE SEQUENCE [LARGE SCALE GENOMIC DNA]</scope>
    <source>
        <strain evidence="7">ATCC 76273 / CBS 7435 / CECT 11047 / NRRL Y-11430 / Wegner 21-1</strain>
    </source>
</reference>
<dbReference type="Proteomes" id="UP000006853">
    <property type="component" value="Chromosome 4"/>
</dbReference>
<keyword evidence="7" id="KW-1185">Reference proteome</keyword>
<evidence type="ECO:0000256" key="1">
    <source>
        <dbReference type="ARBA" id="ARBA00004141"/>
    </source>
</evidence>
<feature type="transmembrane region" description="Helical" evidence="5">
    <location>
        <begin position="27"/>
        <end position="44"/>
    </location>
</feature>
<dbReference type="AlphaFoldDB" id="A0A1G4KQU8"/>
<dbReference type="GO" id="GO:0016020">
    <property type="term" value="C:membrane"/>
    <property type="evidence" value="ECO:0007669"/>
    <property type="project" value="UniProtKB-SubCell"/>
</dbReference>
<feature type="transmembrane region" description="Helical" evidence="5">
    <location>
        <begin position="462"/>
        <end position="487"/>
    </location>
</feature>
<feature type="transmembrane region" description="Helical" evidence="5">
    <location>
        <begin position="435"/>
        <end position="456"/>
    </location>
</feature>
<dbReference type="EMBL" id="FR839631">
    <property type="protein sequence ID" value="SCV12363.1"/>
    <property type="molecule type" value="Genomic_DNA"/>
</dbReference>
<proteinExistence type="predicted"/>
<keyword evidence="3 5" id="KW-1133">Transmembrane helix</keyword>
<keyword evidence="2 5" id="KW-0812">Transmembrane</keyword>
<gene>
    <name evidence="6" type="ordered locus">PP7435_Chr4-0435</name>
</gene>
<feature type="transmembrane region" description="Helical" evidence="5">
    <location>
        <begin position="56"/>
        <end position="75"/>
    </location>
</feature>
<reference evidence="6 7" key="2">
    <citation type="journal article" date="2016" name="FEMS Yeast Res.">
        <title>Curation of the genome annotation of Pichia pastoris (Komagataella phaffii) CBS7435 from gene level to protein function.</title>
        <authorList>
            <person name="Valli M."/>
            <person name="Tatto N.E."/>
            <person name="Peymann A."/>
            <person name="Gruber C."/>
            <person name="Landes N."/>
            <person name="Ekker H."/>
            <person name="Thallinger G.G."/>
            <person name="Mattanovich D."/>
            <person name="Gasser B."/>
            <person name="Graf A.B."/>
        </authorList>
    </citation>
    <scope>GENOME REANNOTATION</scope>
    <source>
        <strain evidence="6 7">ATCC 76273 / CBS 7435 / CECT 11047 / NRRL Y-11430 / Wegner 21-1</strain>
    </source>
</reference>
<name>A0A1G4KQU8_KOMPC</name>